<accession>A0A4V6Q1X2</accession>
<dbReference type="OrthoDB" id="182039at2"/>
<protein>
    <submittedName>
        <fullName evidence="1">Uncharacterized protein DUF3225</fullName>
    </submittedName>
</protein>
<dbReference type="Gene3D" id="3.10.450.50">
    <property type="match status" value="1"/>
</dbReference>
<dbReference type="Proteomes" id="UP000294558">
    <property type="component" value="Unassembled WGS sequence"/>
</dbReference>
<dbReference type="InterPro" id="IPR024507">
    <property type="entry name" value="AtzH-like"/>
</dbReference>
<proteinExistence type="predicted"/>
<name>A0A4V6Q1X2_9ACTN</name>
<sequence>MVDHPEIESLIRAAVHDYDDALAVGDARRATSWFAVAAAADDDDGDGPTAGQRWVSRFGPSGEQFGAEQIAAARAAQPATGPADRIHDDVVTLDTDTALHLAVLRRDGADIQRTQVWRRRADGWRIVHAHVSQRPAVAS</sequence>
<dbReference type="InterPro" id="IPR032710">
    <property type="entry name" value="NTF2-like_dom_sf"/>
</dbReference>
<dbReference type="EMBL" id="SOAU01000001">
    <property type="protein sequence ID" value="TDT16898.1"/>
    <property type="molecule type" value="Genomic_DNA"/>
</dbReference>
<keyword evidence="2" id="KW-1185">Reference proteome</keyword>
<dbReference type="AlphaFoldDB" id="A0A4V6Q1X2"/>
<dbReference type="SUPFAM" id="SSF54427">
    <property type="entry name" value="NTF2-like"/>
    <property type="match status" value="1"/>
</dbReference>
<gene>
    <name evidence="1" type="ORF">BDK89_2499</name>
</gene>
<organism evidence="1 2">
    <name type="scientific">Ilumatobacter fluminis</name>
    <dbReference type="NCBI Taxonomy" id="467091"/>
    <lineage>
        <taxon>Bacteria</taxon>
        <taxon>Bacillati</taxon>
        <taxon>Actinomycetota</taxon>
        <taxon>Acidimicrobiia</taxon>
        <taxon>Acidimicrobiales</taxon>
        <taxon>Ilumatobacteraceae</taxon>
        <taxon>Ilumatobacter</taxon>
    </lineage>
</organism>
<evidence type="ECO:0000313" key="1">
    <source>
        <dbReference type="EMBL" id="TDT16898.1"/>
    </source>
</evidence>
<dbReference type="Pfam" id="PF11533">
    <property type="entry name" value="AtzH-like"/>
    <property type="match status" value="1"/>
</dbReference>
<reference evidence="1 2" key="1">
    <citation type="submission" date="2019-03" db="EMBL/GenBank/DDBJ databases">
        <title>Sequencing the genomes of 1000 actinobacteria strains.</title>
        <authorList>
            <person name="Klenk H.-P."/>
        </authorList>
    </citation>
    <scope>NUCLEOTIDE SEQUENCE [LARGE SCALE GENOMIC DNA]</scope>
    <source>
        <strain evidence="1 2">DSM 18936</strain>
    </source>
</reference>
<evidence type="ECO:0000313" key="2">
    <source>
        <dbReference type="Proteomes" id="UP000294558"/>
    </source>
</evidence>
<comment type="caution">
    <text evidence="1">The sequence shown here is derived from an EMBL/GenBank/DDBJ whole genome shotgun (WGS) entry which is preliminary data.</text>
</comment>
<dbReference type="RefSeq" id="WP_133869227.1">
    <property type="nucleotide sequence ID" value="NZ_SOAU01000001.1"/>
</dbReference>